<evidence type="ECO:0000313" key="2">
    <source>
        <dbReference type="EMBL" id="KDO34050.1"/>
    </source>
</evidence>
<feature type="compositionally biased region" description="Polar residues" evidence="1">
    <location>
        <begin position="414"/>
        <end position="424"/>
    </location>
</feature>
<feature type="region of interest" description="Disordered" evidence="1">
    <location>
        <begin position="387"/>
        <end position="462"/>
    </location>
</feature>
<dbReference type="VEuPathDB" id="FungiDB:SPRG_01324"/>
<feature type="compositionally biased region" description="Acidic residues" evidence="1">
    <location>
        <begin position="319"/>
        <end position="340"/>
    </location>
</feature>
<gene>
    <name evidence="2" type="ORF">SPRG_01324</name>
</gene>
<accession>A0A067CXR0</accession>
<sequence length="1111" mass="120432">MVGLPRKAEASLRALKVAYAKAIEQLDDAGSFFHAADLHDQTTTPAIRIDGLLAGDWWSWPANAEDVVAHHAAPNGSGLVGVHLVQFDHTTYSESRIWSDLIYGLSTAIAAALKPAGDIEPHLTHLAIDGVGAPPIFSCTDELFLGPSTMGTLVVALPSPHARTITISAGPETSTMTWTPGAGLSYAAWYGDCTVDVAPIVDGRRAYLVYDLSYVLPHTYRTAPAVPASLPATLAALAARPNQVPTTFAYRIQPTTNDDALDFAHLRDRDAAFVQALVDSGAYDVALVNVRDPTPPRTLPDAMLTTIRDMLLRAGSNNDGDDDDDDDDSGSDDFDDDADDHEAATPAQVDQLAFRAMQELYGRQRPPPRDDVELDTRNLAALMVRGAPEMPFDDHDGGNRCNEGRPYGYDQADFESTASVTEYETGSEAGLDDSDDDDDDDSDDSEHEDDADMLGDDDSSDDDDDIFGFGRLLLPRSKRALEISSAIVHAASGDIGSALETHLLDRAVGTWVGTRSIYNIVSPVLVFWPKKHRVRLLGYRNAVDTLQRAVTSSSASPLLGFDSVHALAAAVMDTVGTALCATTPEDSSALAAFILTSTPALRVLYVRHMIDLRDETSRRHGRKWLISVLTTFGWESIGPAVVELVARSSTDWKGTVLTLRFLDTLLPTTASYAQQPFFGELVIMCWYALLTNVGSFEDVSAHEWQHAISVDSRLSLLCHARSMDARVAALYDASDAPHVTWLGGHLPGPVLANIRAFLAPAHTLLAVVTKFSAAFHGLHVILPALLRLDDGRLEAPWMAPYLALVHAAIESERELPMHGLSSIFALGAKRGILSAVVQKAWSTHRSRTTLPLLRAINDGMVITSPADVRSIADLVTTTTLALNEAVADVIMFYDGMGYDDTPPVKAVHAALSILAVVSPSHVRPFVDDVIAKVGAKSDPLFFVRDLLYPTIQYLDAKLLTTTNVTVVRAPLVEAVVNALDPFLRATRRSGPTTVALSCRCSQCQRVSSELAKQAPTRSIDQVFRATCDQLRAFVTKWRPHRRISVSFVGARNMRIRMLSEAGASARRERDEACLAYLRGGDMALPVTRKRPRATTPMADAKRAKPTADTEG</sequence>
<name>A0A067CXR0_SAPPC</name>
<feature type="compositionally biased region" description="Basic and acidic residues" evidence="1">
    <location>
        <begin position="1099"/>
        <end position="1111"/>
    </location>
</feature>
<keyword evidence="3" id="KW-1185">Reference proteome</keyword>
<evidence type="ECO:0000313" key="3">
    <source>
        <dbReference type="Proteomes" id="UP000030745"/>
    </source>
</evidence>
<dbReference type="KEGG" id="spar:SPRG_01324"/>
<dbReference type="RefSeq" id="XP_012194934.1">
    <property type="nucleotide sequence ID" value="XM_012339544.1"/>
</dbReference>
<evidence type="ECO:0000256" key="1">
    <source>
        <dbReference type="SAM" id="MobiDB-lite"/>
    </source>
</evidence>
<reference evidence="2 3" key="1">
    <citation type="journal article" date="2013" name="PLoS Genet.">
        <title>Distinctive expansion of potential virulence genes in the genome of the oomycete fish pathogen Saprolegnia parasitica.</title>
        <authorList>
            <person name="Jiang R.H."/>
            <person name="de Bruijn I."/>
            <person name="Haas B.J."/>
            <person name="Belmonte R."/>
            <person name="Lobach L."/>
            <person name="Christie J."/>
            <person name="van den Ackerveken G."/>
            <person name="Bottin A."/>
            <person name="Bulone V."/>
            <person name="Diaz-Moreno S.M."/>
            <person name="Dumas B."/>
            <person name="Fan L."/>
            <person name="Gaulin E."/>
            <person name="Govers F."/>
            <person name="Grenville-Briggs L.J."/>
            <person name="Horner N.R."/>
            <person name="Levin J.Z."/>
            <person name="Mammella M."/>
            <person name="Meijer H.J."/>
            <person name="Morris P."/>
            <person name="Nusbaum C."/>
            <person name="Oome S."/>
            <person name="Phillips A.J."/>
            <person name="van Rooyen D."/>
            <person name="Rzeszutek E."/>
            <person name="Saraiva M."/>
            <person name="Secombes C.J."/>
            <person name="Seidl M.F."/>
            <person name="Snel B."/>
            <person name="Stassen J.H."/>
            <person name="Sykes S."/>
            <person name="Tripathy S."/>
            <person name="van den Berg H."/>
            <person name="Vega-Arreguin J.C."/>
            <person name="Wawra S."/>
            <person name="Young S.K."/>
            <person name="Zeng Q."/>
            <person name="Dieguez-Uribeondo J."/>
            <person name="Russ C."/>
            <person name="Tyler B.M."/>
            <person name="van West P."/>
        </authorList>
    </citation>
    <scope>NUCLEOTIDE SEQUENCE [LARGE SCALE GENOMIC DNA]</scope>
    <source>
        <strain evidence="2 3">CBS 223.65</strain>
    </source>
</reference>
<organism evidence="2 3">
    <name type="scientific">Saprolegnia parasitica (strain CBS 223.65)</name>
    <dbReference type="NCBI Taxonomy" id="695850"/>
    <lineage>
        <taxon>Eukaryota</taxon>
        <taxon>Sar</taxon>
        <taxon>Stramenopiles</taxon>
        <taxon>Oomycota</taxon>
        <taxon>Saprolegniomycetes</taxon>
        <taxon>Saprolegniales</taxon>
        <taxon>Saprolegniaceae</taxon>
        <taxon>Saprolegnia</taxon>
    </lineage>
</organism>
<dbReference type="EMBL" id="KK583191">
    <property type="protein sequence ID" value="KDO34050.1"/>
    <property type="molecule type" value="Genomic_DNA"/>
</dbReference>
<dbReference type="OrthoDB" id="74939at2759"/>
<protein>
    <submittedName>
        <fullName evidence="2">Uncharacterized protein</fullName>
    </submittedName>
</protein>
<feature type="region of interest" description="Disordered" evidence="1">
    <location>
        <begin position="314"/>
        <end position="348"/>
    </location>
</feature>
<dbReference type="GeneID" id="24123920"/>
<dbReference type="AlphaFoldDB" id="A0A067CXR0"/>
<dbReference type="OMA" id="WRPHRRI"/>
<feature type="region of interest" description="Disordered" evidence="1">
    <location>
        <begin position="1088"/>
        <end position="1111"/>
    </location>
</feature>
<feature type="compositionally biased region" description="Acidic residues" evidence="1">
    <location>
        <begin position="430"/>
        <end position="462"/>
    </location>
</feature>
<proteinExistence type="predicted"/>
<dbReference type="Proteomes" id="UP000030745">
    <property type="component" value="Unassembled WGS sequence"/>
</dbReference>